<name>A0ABQ6GNT0_9GAMM</name>
<evidence type="ECO:0000256" key="4">
    <source>
        <dbReference type="ARBA" id="ARBA00022729"/>
    </source>
</evidence>
<comment type="function">
    <text evidence="1 6">Assembles around the rod to form the L-ring and probably protects the motor/basal body from shearing forces during rotation.</text>
</comment>
<sequence precursor="true">MNIHLIKIVSLSLFLLTQSVSAQRVKDLTDVAGVRTNQLVGYGLVVGLPGTGEQSPFTEQSFKTMLSNFGITMPSNLKPKIKNVAAVAVHAELPAFAKPGQTIDITVSSMGSAQSLRGGTLLQTILMGIDGQAYAVAQGSLVVSGLGAEGLDGSKVLVNTPTVGRIANGAIVEQEVASPFNTGDHITFNLHNADFSTAKALEKVINSEFANPNDPATYIAHAIDNTSVKVTAPRDPSQRVSFLAVLENLEFEPDSPSAKVIVNSRTGTIVIGADVRLLPAAITHGGITVTINETQDVSQPDAFSEGETVVTTQSIVNVDESDNRMFVFDPGITLDTLVRAINNVGAGPGDVMAILEALEQAGALRGELIII</sequence>
<dbReference type="PRINTS" id="PR01010">
    <property type="entry name" value="FLGPRINGFLGI"/>
</dbReference>
<reference evidence="7 8" key="1">
    <citation type="submission" date="2023-03" db="EMBL/GenBank/DDBJ databases">
        <title>Draft genome sequence of Thalassotalea insulae KCTC 62186T.</title>
        <authorList>
            <person name="Sawabe T."/>
        </authorList>
    </citation>
    <scope>NUCLEOTIDE SEQUENCE [LARGE SCALE GENOMIC DNA]</scope>
    <source>
        <strain evidence="7 8">KCTC 62186</strain>
    </source>
</reference>
<organism evidence="7 8">
    <name type="scientific">Thalassotalea insulae</name>
    <dbReference type="NCBI Taxonomy" id="2056778"/>
    <lineage>
        <taxon>Bacteria</taxon>
        <taxon>Pseudomonadati</taxon>
        <taxon>Pseudomonadota</taxon>
        <taxon>Gammaproteobacteria</taxon>
        <taxon>Alteromonadales</taxon>
        <taxon>Colwelliaceae</taxon>
        <taxon>Thalassotalea</taxon>
    </lineage>
</organism>
<feature type="signal peptide" evidence="6">
    <location>
        <begin position="1"/>
        <end position="22"/>
    </location>
</feature>
<keyword evidence="7" id="KW-0282">Flagellum</keyword>
<proteinExistence type="inferred from homology"/>
<dbReference type="Pfam" id="PF02119">
    <property type="entry name" value="FlgI"/>
    <property type="match status" value="1"/>
</dbReference>
<evidence type="ECO:0000256" key="1">
    <source>
        <dbReference type="ARBA" id="ARBA00002591"/>
    </source>
</evidence>
<keyword evidence="7" id="KW-0969">Cilium</keyword>
<protein>
    <recommendedName>
        <fullName evidence="6">Flagellar P-ring protein</fullName>
    </recommendedName>
    <alternativeName>
        <fullName evidence="6">Basal body P-ring protein</fullName>
    </alternativeName>
</protein>
<keyword evidence="4 6" id="KW-0732">Signal</keyword>
<evidence type="ECO:0000313" key="8">
    <source>
        <dbReference type="Proteomes" id="UP001157186"/>
    </source>
</evidence>
<evidence type="ECO:0000256" key="2">
    <source>
        <dbReference type="ARBA" id="ARBA00004117"/>
    </source>
</evidence>
<dbReference type="Proteomes" id="UP001157186">
    <property type="component" value="Unassembled WGS sequence"/>
</dbReference>
<comment type="caution">
    <text evidence="7">The sequence shown here is derived from an EMBL/GenBank/DDBJ whole genome shotgun (WGS) entry which is preliminary data.</text>
</comment>
<comment type="subunit">
    <text evidence="6">The basal body constitutes a major portion of the flagellar organelle and consists of four rings (L,P,S, and M) mounted on a central rod.</text>
</comment>
<keyword evidence="5 6" id="KW-0975">Bacterial flagellum</keyword>
<keyword evidence="8" id="KW-1185">Reference proteome</keyword>
<comment type="subcellular location">
    <subcellularLocation>
        <location evidence="2 6">Bacterial flagellum basal body</location>
    </subcellularLocation>
</comment>
<keyword evidence="7" id="KW-0966">Cell projection</keyword>
<dbReference type="HAMAP" id="MF_00416">
    <property type="entry name" value="FlgI"/>
    <property type="match status" value="1"/>
</dbReference>
<dbReference type="InterPro" id="IPR001782">
    <property type="entry name" value="Flag_FlgI"/>
</dbReference>
<evidence type="ECO:0000313" key="7">
    <source>
        <dbReference type="EMBL" id="GLX77655.1"/>
    </source>
</evidence>
<dbReference type="RefSeq" id="WP_284243532.1">
    <property type="nucleotide sequence ID" value="NZ_BSST01000001.1"/>
</dbReference>
<gene>
    <name evidence="6 7" type="primary">flgI</name>
    <name evidence="7" type="ORF">tinsulaeT_09950</name>
</gene>
<dbReference type="EMBL" id="BSST01000001">
    <property type="protein sequence ID" value="GLX77655.1"/>
    <property type="molecule type" value="Genomic_DNA"/>
</dbReference>
<comment type="similarity">
    <text evidence="3 6">Belongs to the FlgI family.</text>
</comment>
<feature type="chain" id="PRO_5044941837" description="Flagellar P-ring protein" evidence="6">
    <location>
        <begin position="23"/>
        <end position="371"/>
    </location>
</feature>
<accession>A0ABQ6GNT0</accession>
<dbReference type="PANTHER" id="PTHR30381:SF0">
    <property type="entry name" value="FLAGELLAR P-RING PROTEIN"/>
    <property type="match status" value="1"/>
</dbReference>
<dbReference type="NCBIfam" id="NF003676">
    <property type="entry name" value="PRK05303.1"/>
    <property type="match status" value="1"/>
</dbReference>
<evidence type="ECO:0000256" key="5">
    <source>
        <dbReference type="ARBA" id="ARBA00023143"/>
    </source>
</evidence>
<evidence type="ECO:0000256" key="3">
    <source>
        <dbReference type="ARBA" id="ARBA00008994"/>
    </source>
</evidence>
<evidence type="ECO:0000256" key="6">
    <source>
        <dbReference type="HAMAP-Rule" id="MF_00416"/>
    </source>
</evidence>
<dbReference type="PANTHER" id="PTHR30381">
    <property type="entry name" value="FLAGELLAR P-RING PERIPLASMIC PROTEIN FLGI"/>
    <property type="match status" value="1"/>
</dbReference>